<evidence type="ECO:0000313" key="2">
    <source>
        <dbReference type="Proteomes" id="UP001590951"/>
    </source>
</evidence>
<accession>A0ABR4AMD2</accession>
<reference evidence="1 2" key="1">
    <citation type="submission" date="2024-09" db="EMBL/GenBank/DDBJ databases">
        <title>Rethinking Asexuality: The Enigmatic Case of Functional Sexual Genes in Lepraria (Stereocaulaceae).</title>
        <authorList>
            <person name="Doellman M."/>
            <person name="Sun Y."/>
            <person name="Barcenas-Pena A."/>
            <person name="Lumbsch H.T."/>
            <person name="Grewe F."/>
        </authorList>
    </citation>
    <scope>NUCLEOTIDE SEQUENCE [LARGE SCALE GENOMIC DNA]</scope>
    <source>
        <strain evidence="1 2">Grewe 0041</strain>
    </source>
</reference>
<evidence type="ECO:0000313" key="1">
    <source>
        <dbReference type="EMBL" id="KAL2046659.1"/>
    </source>
</evidence>
<dbReference type="Proteomes" id="UP001590951">
    <property type="component" value="Unassembled WGS sequence"/>
</dbReference>
<sequence>MLISKIIDSIRCYIPQFDAKAMNTTHCLMRLRWLRPRLTPLPSQVSRTNSLHHRRRLRPRKMFRTTKASQREFTPAPFLARQFDCQGGFEVQLLIILSQPNVLGRSVDIVGTE</sequence>
<gene>
    <name evidence="1" type="ORF">ABVK25_011631</name>
</gene>
<organism evidence="1 2">
    <name type="scientific">Lepraria finkii</name>
    <dbReference type="NCBI Taxonomy" id="1340010"/>
    <lineage>
        <taxon>Eukaryota</taxon>
        <taxon>Fungi</taxon>
        <taxon>Dikarya</taxon>
        <taxon>Ascomycota</taxon>
        <taxon>Pezizomycotina</taxon>
        <taxon>Lecanoromycetes</taxon>
        <taxon>OSLEUM clade</taxon>
        <taxon>Lecanoromycetidae</taxon>
        <taxon>Lecanorales</taxon>
        <taxon>Lecanorineae</taxon>
        <taxon>Stereocaulaceae</taxon>
        <taxon>Lepraria</taxon>
    </lineage>
</organism>
<keyword evidence="2" id="KW-1185">Reference proteome</keyword>
<proteinExistence type="predicted"/>
<dbReference type="EMBL" id="JBHFEH010000108">
    <property type="protein sequence ID" value="KAL2046659.1"/>
    <property type="molecule type" value="Genomic_DNA"/>
</dbReference>
<protein>
    <submittedName>
        <fullName evidence="1">Uncharacterized protein</fullName>
    </submittedName>
</protein>
<name>A0ABR4AMD2_9LECA</name>
<comment type="caution">
    <text evidence="1">The sequence shown here is derived from an EMBL/GenBank/DDBJ whole genome shotgun (WGS) entry which is preliminary data.</text>
</comment>